<dbReference type="Pfam" id="PF09409">
    <property type="entry name" value="PUB"/>
    <property type="match status" value="1"/>
</dbReference>
<feature type="compositionally biased region" description="Low complexity" evidence="2">
    <location>
        <begin position="537"/>
        <end position="549"/>
    </location>
</feature>
<evidence type="ECO:0000313" key="5">
    <source>
        <dbReference type="Proteomes" id="UP001530400"/>
    </source>
</evidence>
<dbReference type="PANTHER" id="PTHR46467">
    <property type="entry name" value="TETHER CONTAINING UBX DOMAIN FOR GLUT4"/>
    <property type="match status" value="1"/>
</dbReference>
<evidence type="ECO:0000259" key="3">
    <source>
        <dbReference type="PROSITE" id="PS50033"/>
    </source>
</evidence>
<organism evidence="4 5">
    <name type="scientific">Cyclotella atomus</name>
    <dbReference type="NCBI Taxonomy" id="382360"/>
    <lineage>
        <taxon>Eukaryota</taxon>
        <taxon>Sar</taxon>
        <taxon>Stramenopiles</taxon>
        <taxon>Ochrophyta</taxon>
        <taxon>Bacillariophyta</taxon>
        <taxon>Coscinodiscophyceae</taxon>
        <taxon>Thalassiosirophycidae</taxon>
        <taxon>Stephanodiscales</taxon>
        <taxon>Stephanodiscaceae</taxon>
        <taxon>Cyclotella</taxon>
    </lineage>
</organism>
<gene>
    <name evidence="4" type="ORF">ACHAWO_011906</name>
</gene>
<evidence type="ECO:0000313" key="4">
    <source>
        <dbReference type="EMBL" id="KAL3775706.1"/>
    </source>
</evidence>
<dbReference type="Pfam" id="PF00789">
    <property type="entry name" value="UBX"/>
    <property type="match status" value="1"/>
</dbReference>
<dbReference type="SUPFAM" id="SSF54236">
    <property type="entry name" value="Ubiquitin-like"/>
    <property type="match status" value="1"/>
</dbReference>
<proteinExistence type="predicted"/>
<dbReference type="CDD" id="cd16118">
    <property type="entry name" value="UBX2_UBXN9"/>
    <property type="match status" value="1"/>
</dbReference>
<feature type="region of interest" description="Disordered" evidence="2">
    <location>
        <begin position="524"/>
        <end position="589"/>
    </location>
</feature>
<dbReference type="InterPro" id="IPR029071">
    <property type="entry name" value="Ubiquitin-like_domsf"/>
</dbReference>
<dbReference type="Gene3D" id="1.20.58.2190">
    <property type="match status" value="1"/>
</dbReference>
<evidence type="ECO:0000256" key="1">
    <source>
        <dbReference type="SAM" id="Coils"/>
    </source>
</evidence>
<dbReference type="Proteomes" id="UP001530400">
    <property type="component" value="Unassembled WGS sequence"/>
</dbReference>
<feature type="domain" description="UBX" evidence="3">
    <location>
        <begin position="417"/>
        <end position="493"/>
    </location>
</feature>
<reference evidence="4 5" key="1">
    <citation type="submission" date="2024-10" db="EMBL/GenBank/DDBJ databases">
        <title>Updated reference genomes for cyclostephanoid diatoms.</title>
        <authorList>
            <person name="Roberts W.R."/>
            <person name="Alverson A.J."/>
        </authorList>
    </citation>
    <scope>NUCLEOTIDE SEQUENCE [LARGE SCALE GENOMIC DNA]</scope>
    <source>
        <strain evidence="4 5">AJA010-31</strain>
    </source>
</reference>
<dbReference type="EMBL" id="JALLPJ020001141">
    <property type="protein sequence ID" value="KAL3775706.1"/>
    <property type="molecule type" value="Genomic_DNA"/>
</dbReference>
<dbReference type="PROSITE" id="PS50033">
    <property type="entry name" value="UBX"/>
    <property type="match status" value="1"/>
</dbReference>
<dbReference type="AlphaFoldDB" id="A0ABD3NKT4"/>
<dbReference type="Gene3D" id="3.10.20.90">
    <property type="entry name" value="Phosphatidylinositol 3-kinase Catalytic Subunit, Chain A, domain 1"/>
    <property type="match status" value="1"/>
</dbReference>
<keyword evidence="5" id="KW-1185">Reference proteome</keyword>
<dbReference type="PANTHER" id="PTHR46467:SF1">
    <property type="entry name" value="TETHER CONTAINING UBX DOMAIN FOR GLUT4"/>
    <property type="match status" value="1"/>
</dbReference>
<dbReference type="InterPro" id="IPR001012">
    <property type="entry name" value="UBX_dom"/>
</dbReference>
<protein>
    <recommendedName>
        <fullName evidence="3">UBX domain-containing protein</fullName>
    </recommendedName>
</protein>
<dbReference type="InterPro" id="IPR036339">
    <property type="entry name" value="PUB-like_dom_sf"/>
</dbReference>
<comment type="caution">
    <text evidence="4">The sequence shown here is derived from an EMBL/GenBank/DDBJ whole genome shotgun (WGS) entry which is preliminary data.</text>
</comment>
<dbReference type="SUPFAM" id="SSF143503">
    <property type="entry name" value="PUG domain-like"/>
    <property type="match status" value="1"/>
</dbReference>
<dbReference type="InterPro" id="IPR018997">
    <property type="entry name" value="PUB_domain"/>
</dbReference>
<dbReference type="SMART" id="SM00166">
    <property type="entry name" value="UBX"/>
    <property type="match status" value="1"/>
</dbReference>
<name>A0ABD3NKT4_9STRA</name>
<keyword evidence="1" id="KW-0175">Coiled coil</keyword>
<dbReference type="CDD" id="cd09212">
    <property type="entry name" value="PUB"/>
    <property type="match status" value="1"/>
</dbReference>
<feature type="coiled-coil region" evidence="1">
    <location>
        <begin position="322"/>
        <end position="349"/>
    </location>
</feature>
<sequence>MSRNIKAKKKGPIRIVIRISSTGARLTVPLDGITLNSTLSDVISTIELPQLSPNATLVCLRKVSICNEWGTTTLKEMLAGDDGSAGVLLTLDLGSGAPNCGAASKSIIEKAAAALNIKPEPMDVSDAQPTMRDVQQNATQQSNNLLSSQQAWSAVLSSNFDTTSRACLMTLLKIIDNILSRDDPKVRSIRYGNPNFQQKVVSCKGALEFMYSLGFEGKFAAFGSTSEPESLELINESRDVLSTGREVLILSAKKDFGMEDDDLPKISAAPIISSASTGTTTVMSAASTASNRSHGFDIYKGHSINITAQQMGAPDPYANKSLSTTERQLQNLEAKKKNLEKKIQDGVEMDRCLAAYLPGQGPSGMASSVSAPTVESKGDSSLVAARMKRMEEERKKREEGGFTTKAMRDLEKMKKAKVYSHAQIRINFPDGTHLHAKFLPTETISAVRAIIQSSFNPNTQLDFELYVAPPRRLLNDDKSLEDEELVPAAKIHVGWKSNLGNMPVGGFLRSELFNANKNTASFPEAKPIVPEKKAPPSASSSNVSNNDTSQSKEDLLMARMMGKGPLGGKKKSSDAAGDGDKKGKPKWFK</sequence>
<evidence type="ECO:0000256" key="2">
    <source>
        <dbReference type="SAM" id="MobiDB-lite"/>
    </source>
</evidence>
<accession>A0ABD3NKT4</accession>